<gene>
    <name evidence="7" type="ORF">KC207_07525</name>
</gene>
<evidence type="ECO:0000256" key="4">
    <source>
        <dbReference type="SAM" id="MobiDB-lite"/>
    </source>
</evidence>
<comment type="caution">
    <text evidence="7">The sequence shown here is derived from an EMBL/GenBank/DDBJ whole genome shotgun (WGS) entry which is preliminary data.</text>
</comment>
<dbReference type="Proteomes" id="UP000677016">
    <property type="component" value="Unassembled WGS sequence"/>
</dbReference>
<dbReference type="Pfam" id="PF00072">
    <property type="entry name" value="Response_reg"/>
    <property type="match status" value="1"/>
</dbReference>
<dbReference type="SUPFAM" id="SSF46894">
    <property type="entry name" value="C-terminal effector domain of the bipartite response regulators"/>
    <property type="match status" value="1"/>
</dbReference>
<name>A0A941HYM3_9MICO</name>
<feature type="domain" description="Response regulatory" evidence="6">
    <location>
        <begin position="29"/>
        <end position="142"/>
    </location>
</feature>
<dbReference type="InterPro" id="IPR016032">
    <property type="entry name" value="Sig_transdc_resp-reg_C-effctor"/>
</dbReference>
<evidence type="ECO:0000313" key="7">
    <source>
        <dbReference type="EMBL" id="MBR7743138.1"/>
    </source>
</evidence>
<keyword evidence="1 3" id="KW-0597">Phosphoprotein</keyword>
<feature type="region of interest" description="Disordered" evidence="4">
    <location>
        <begin position="1"/>
        <end position="22"/>
    </location>
</feature>
<evidence type="ECO:0000313" key="8">
    <source>
        <dbReference type="Proteomes" id="UP000677016"/>
    </source>
</evidence>
<dbReference type="SMART" id="SM00448">
    <property type="entry name" value="REC"/>
    <property type="match status" value="1"/>
</dbReference>
<dbReference type="Gene3D" id="3.40.50.2300">
    <property type="match status" value="1"/>
</dbReference>
<dbReference type="GO" id="GO:0006355">
    <property type="term" value="P:regulation of DNA-templated transcription"/>
    <property type="evidence" value="ECO:0007669"/>
    <property type="project" value="InterPro"/>
</dbReference>
<accession>A0A941HYM3</accession>
<dbReference type="PROSITE" id="PS00622">
    <property type="entry name" value="HTH_LUXR_1"/>
    <property type="match status" value="1"/>
</dbReference>
<feature type="compositionally biased region" description="Low complexity" evidence="4">
    <location>
        <begin position="13"/>
        <end position="22"/>
    </location>
</feature>
<dbReference type="InterPro" id="IPR011006">
    <property type="entry name" value="CheY-like_superfamily"/>
</dbReference>
<keyword evidence="2" id="KW-0238">DNA-binding</keyword>
<sequence length="244" mass="25833">MHRAPRRPPPTPGAAVTDPTDAAEAATPRVLVADDHPLWLSALERDLSARGVDVVGTAADGPAAVRRTRATTPDVLVLDLNLPGMRGDEVCRALGDLPTRVLILSASGEQQDVLAAIKAGATGYLVKSASPQEIVDAVHATARGEAVFTPGLAGLVLGEFRRLRTDPAEEAAADPARPIPQLTPRETEVLRLVATGLGSKDIAAQLHLSHRTVQNHVQNTLGKLHLHNRVELVRFALAHGLEDD</sequence>
<dbReference type="InterPro" id="IPR001789">
    <property type="entry name" value="Sig_transdc_resp-reg_receiver"/>
</dbReference>
<organism evidence="7 8">
    <name type="scientific">Phycicoccus avicenniae</name>
    <dbReference type="NCBI Taxonomy" id="2828860"/>
    <lineage>
        <taxon>Bacteria</taxon>
        <taxon>Bacillati</taxon>
        <taxon>Actinomycetota</taxon>
        <taxon>Actinomycetes</taxon>
        <taxon>Micrococcales</taxon>
        <taxon>Intrasporangiaceae</taxon>
        <taxon>Phycicoccus</taxon>
    </lineage>
</organism>
<dbReference type="InterPro" id="IPR000792">
    <property type="entry name" value="Tscrpt_reg_LuxR_C"/>
</dbReference>
<dbReference type="PRINTS" id="PR00038">
    <property type="entry name" value="HTHLUXR"/>
</dbReference>
<protein>
    <submittedName>
        <fullName evidence="7">Response regulator transcription factor</fullName>
    </submittedName>
</protein>
<dbReference type="GO" id="GO:0000160">
    <property type="term" value="P:phosphorelay signal transduction system"/>
    <property type="evidence" value="ECO:0007669"/>
    <property type="project" value="InterPro"/>
</dbReference>
<reference evidence="7" key="1">
    <citation type="submission" date="2021-04" db="EMBL/GenBank/DDBJ databases">
        <title>Phycicoccus avicenniae sp. nov., a novel endophytic actinomycetes isolated from branch of Avicennia mariana.</title>
        <authorList>
            <person name="Tuo L."/>
        </authorList>
    </citation>
    <scope>NUCLEOTIDE SEQUENCE</scope>
    <source>
        <strain evidence="7">BSK3Z-2</strain>
    </source>
</reference>
<keyword evidence="8" id="KW-1185">Reference proteome</keyword>
<dbReference type="PANTHER" id="PTHR43214">
    <property type="entry name" value="TWO-COMPONENT RESPONSE REGULATOR"/>
    <property type="match status" value="1"/>
</dbReference>
<dbReference type="GO" id="GO:0003677">
    <property type="term" value="F:DNA binding"/>
    <property type="evidence" value="ECO:0007669"/>
    <property type="project" value="UniProtKB-KW"/>
</dbReference>
<dbReference type="InterPro" id="IPR058245">
    <property type="entry name" value="NreC/VraR/RcsB-like_REC"/>
</dbReference>
<dbReference type="Pfam" id="PF00196">
    <property type="entry name" value="GerE"/>
    <property type="match status" value="1"/>
</dbReference>
<feature type="domain" description="HTH luxR-type" evidence="5">
    <location>
        <begin position="175"/>
        <end position="240"/>
    </location>
</feature>
<evidence type="ECO:0000259" key="6">
    <source>
        <dbReference type="PROSITE" id="PS50110"/>
    </source>
</evidence>
<dbReference type="EMBL" id="JAGSNF010000009">
    <property type="protein sequence ID" value="MBR7743138.1"/>
    <property type="molecule type" value="Genomic_DNA"/>
</dbReference>
<dbReference type="PROSITE" id="PS50043">
    <property type="entry name" value="HTH_LUXR_2"/>
    <property type="match status" value="1"/>
</dbReference>
<dbReference type="SUPFAM" id="SSF52172">
    <property type="entry name" value="CheY-like"/>
    <property type="match status" value="1"/>
</dbReference>
<dbReference type="InterPro" id="IPR039420">
    <property type="entry name" value="WalR-like"/>
</dbReference>
<evidence type="ECO:0000256" key="2">
    <source>
        <dbReference type="ARBA" id="ARBA00023125"/>
    </source>
</evidence>
<dbReference type="SMART" id="SM00421">
    <property type="entry name" value="HTH_LUXR"/>
    <property type="match status" value="1"/>
</dbReference>
<dbReference type="CDD" id="cd06170">
    <property type="entry name" value="LuxR_C_like"/>
    <property type="match status" value="1"/>
</dbReference>
<dbReference type="AlphaFoldDB" id="A0A941HYM3"/>
<evidence type="ECO:0000256" key="3">
    <source>
        <dbReference type="PROSITE-ProRule" id="PRU00169"/>
    </source>
</evidence>
<evidence type="ECO:0000256" key="1">
    <source>
        <dbReference type="ARBA" id="ARBA00022553"/>
    </source>
</evidence>
<dbReference type="PROSITE" id="PS50110">
    <property type="entry name" value="RESPONSE_REGULATORY"/>
    <property type="match status" value="1"/>
</dbReference>
<evidence type="ECO:0000259" key="5">
    <source>
        <dbReference type="PROSITE" id="PS50043"/>
    </source>
</evidence>
<dbReference type="CDD" id="cd17535">
    <property type="entry name" value="REC_NarL-like"/>
    <property type="match status" value="1"/>
</dbReference>
<proteinExistence type="predicted"/>
<feature type="modified residue" description="4-aspartylphosphate" evidence="3">
    <location>
        <position position="79"/>
    </location>
</feature>